<protein>
    <submittedName>
        <fullName evidence="6 8">Metallo-hydrolase/oxidoreductase</fullName>
    </submittedName>
</protein>
<sequence>MMVSQIKSKDVPPLGLPKGSESCQISIINTTCDITVPPSLLVEPAIEGHDWMNLPTYSFLIKHERSGKQILFDLGARTDWYNHCPSVSDILKCHVPGLKVERNVADIIREGGVYIKDIDVLVLSHWHFDHCGDIAVLPQTVDLVVGPGFKGAFLPGWPSKSTSPFAEEVFLGRQIIEVPFTSNFKIGRFEAHDFFQDGSFYILNTPGHAIGHISALVRTTADTFIFLGGDVCHFGGSYRPTKYVPLPDQIPEETILDPHIARPCPCHAFTSCHPDQENSRTSSFYKVATGASTWYADPALAQQSIGAMEEFDADPNVLVAIAHDPTSLDVFTFFPNGTMNAWQKEGWKEALHWGFLNELPYEGRTSRPHLVDGLYKDGKKVKDLKA</sequence>
<dbReference type="GeneID" id="54458953"/>
<dbReference type="InterPro" id="IPR001279">
    <property type="entry name" value="Metallo-B-lactamas"/>
</dbReference>
<evidence type="ECO:0000256" key="4">
    <source>
        <dbReference type="ARBA" id="ARBA00022833"/>
    </source>
</evidence>
<dbReference type="InterPro" id="IPR051013">
    <property type="entry name" value="MBL_superfamily_lactonases"/>
</dbReference>
<evidence type="ECO:0000256" key="3">
    <source>
        <dbReference type="ARBA" id="ARBA00022801"/>
    </source>
</evidence>
<comment type="similarity">
    <text evidence="1">Belongs to the metallo-beta-lactamase superfamily.</text>
</comment>
<dbReference type="EMBL" id="MU003706">
    <property type="protein sequence ID" value="KAF2806780.1"/>
    <property type="molecule type" value="Genomic_DNA"/>
</dbReference>
<evidence type="ECO:0000256" key="2">
    <source>
        <dbReference type="ARBA" id="ARBA00022723"/>
    </source>
</evidence>
<organism evidence="6">
    <name type="scientific">Mytilinidion resinicola</name>
    <dbReference type="NCBI Taxonomy" id="574789"/>
    <lineage>
        <taxon>Eukaryota</taxon>
        <taxon>Fungi</taxon>
        <taxon>Dikarya</taxon>
        <taxon>Ascomycota</taxon>
        <taxon>Pezizomycotina</taxon>
        <taxon>Dothideomycetes</taxon>
        <taxon>Pleosporomycetidae</taxon>
        <taxon>Mytilinidiales</taxon>
        <taxon>Mytilinidiaceae</taxon>
        <taxon>Mytilinidion</taxon>
    </lineage>
</organism>
<dbReference type="PANTHER" id="PTHR42978">
    <property type="entry name" value="QUORUM-QUENCHING LACTONASE YTNP-RELATED-RELATED"/>
    <property type="match status" value="1"/>
</dbReference>
<accession>A0A6A6YDH9</accession>
<dbReference type="Pfam" id="PF00753">
    <property type="entry name" value="Lactamase_B"/>
    <property type="match status" value="1"/>
</dbReference>
<dbReference type="GO" id="GO:0016787">
    <property type="term" value="F:hydrolase activity"/>
    <property type="evidence" value="ECO:0007669"/>
    <property type="project" value="UniProtKB-KW"/>
</dbReference>
<gene>
    <name evidence="6 8" type="ORF">BDZ99DRAFT_448316</name>
</gene>
<proteinExistence type="inferred from homology"/>
<feature type="domain" description="Metallo-beta-lactamase" evidence="5">
    <location>
        <begin position="55"/>
        <end position="267"/>
    </location>
</feature>
<keyword evidence="2" id="KW-0479">Metal-binding</keyword>
<dbReference type="Proteomes" id="UP000504636">
    <property type="component" value="Unplaced"/>
</dbReference>
<reference evidence="8" key="2">
    <citation type="submission" date="2020-04" db="EMBL/GenBank/DDBJ databases">
        <authorList>
            <consortium name="NCBI Genome Project"/>
        </authorList>
    </citation>
    <scope>NUCLEOTIDE SEQUENCE</scope>
    <source>
        <strain evidence="8">CBS 304.34</strain>
    </source>
</reference>
<evidence type="ECO:0000256" key="1">
    <source>
        <dbReference type="ARBA" id="ARBA00007749"/>
    </source>
</evidence>
<dbReference type="RefSeq" id="XP_033573744.1">
    <property type="nucleotide sequence ID" value="XM_033718060.1"/>
</dbReference>
<keyword evidence="3 6" id="KW-0378">Hydrolase</keyword>
<reference evidence="8" key="3">
    <citation type="submission" date="2025-04" db="UniProtKB">
        <authorList>
            <consortium name="RefSeq"/>
        </authorList>
    </citation>
    <scope>IDENTIFICATION</scope>
    <source>
        <strain evidence="8">CBS 304.34</strain>
    </source>
</reference>
<evidence type="ECO:0000313" key="6">
    <source>
        <dbReference type="EMBL" id="KAF2806780.1"/>
    </source>
</evidence>
<dbReference type="CDD" id="cd07730">
    <property type="entry name" value="metallo-hydrolase-like_MBL-fold"/>
    <property type="match status" value="1"/>
</dbReference>
<reference evidence="6 8" key="1">
    <citation type="journal article" date="2020" name="Stud. Mycol.">
        <title>101 Dothideomycetes genomes: a test case for predicting lifestyles and emergence of pathogens.</title>
        <authorList>
            <person name="Haridas S."/>
            <person name="Albert R."/>
            <person name="Binder M."/>
            <person name="Bloem J."/>
            <person name="Labutti K."/>
            <person name="Salamov A."/>
            <person name="Andreopoulos B."/>
            <person name="Baker S."/>
            <person name="Barry K."/>
            <person name="Bills G."/>
            <person name="Bluhm B."/>
            <person name="Cannon C."/>
            <person name="Castanera R."/>
            <person name="Culley D."/>
            <person name="Daum C."/>
            <person name="Ezra D."/>
            <person name="Gonzalez J."/>
            <person name="Henrissat B."/>
            <person name="Kuo A."/>
            <person name="Liang C."/>
            <person name="Lipzen A."/>
            <person name="Lutzoni F."/>
            <person name="Magnuson J."/>
            <person name="Mondo S."/>
            <person name="Nolan M."/>
            <person name="Ohm R."/>
            <person name="Pangilinan J."/>
            <person name="Park H.-J."/>
            <person name="Ramirez L."/>
            <person name="Alfaro M."/>
            <person name="Sun H."/>
            <person name="Tritt A."/>
            <person name="Yoshinaga Y."/>
            <person name="Zwiers L.-H."/>
            <person name="Turgeon B."/>
            <person name="Goodwin S."/>
            <person name="Spatafora J."/>
            <person name="Crous P."/>
            <person name="Grigoriev I."/>
        </authorList>
    </citation>
    <scope>NUCLEOTIDE SEQUENCE</scope>
    <source>
        <strain evidence="6 8">CBS 304.34</strain>
    </source>
</reference>
<dbReference type="GO" id="GO:0046872">
    <property type="term" value="F:metal ion binding"/>
    <property type="evidence" value="ECO:0007669"/>
    <property type="project" value="UniProtKB-KW"/>
</dbReference>
<keyword evidence="7" id="KW-1185">Reference proteome</keyword>
<dbReference type="OrthoDB" id="10250730at2759"/>
<evidence type="ECO:0000259" key="5">
    <source>
        <dbReference type="SMART" id="SM00849"/>
    </source>
</evidence>
<evidence type="ECO:0000313" key="7">
    <source>
        <dbReference type="Proteomes" id="UP000504636"/>
    </source>
</evidence>
<name>A0A6A6YDH9_9PEZI</name>
<dbReference type="SMART" id="SM00849">
    <property type="entry name" value="Lactamase_B"/>
    <property type="match status" value="1"/>
</dbReference>
<dbReference type="PANTHER" id="PTHR42978:SF5">
    <property type="entry name" value="METALLO-BETA-LACTAMASE DOMAIN-CONTAINING PROTEIN"/>
    <property type="match status" value="1"/>
</dbReference>
<dbReference type="Gene3D" id="3.60.15.10">
    <property type="entry name" value="Ribonuclease Z/Hydroxyacylglutathione hydrolase-like"/>
    <property type="match status" value="1"/>
</dbReference>
<evidence type="ECO:0000313" key="8">
    <source>
        <dbReference type="RefSeq" id="XP_033573744.1"/>
    </source>
</evidence>
<dbReference type="SUPFAM" id="SSF56281">
    <property type="entry name" value="Metallo-hydrolase/oxidoreductase"/>
    <property type="match status" value="1"/>
</dbReference>
<dbReference type="InterPro" id="IPR036866">
    <property type="entry name" value="RibonucZ/Hydroxyglut_hydro"/>
</dbReference>
<dbReference type="AlphaFoldDB" id="A0A6A6YDH9"/>
<keyword evidence="4" id="KW-0862">Zinc</keyword>